<evidence type="ECO:0000256" key="2">
    <source>
        <dbReference type="ARBA" id="ARBA00004713"/>
    </source>
</evidence>
<gene>
    <name evidence="15" type="primary">kdkA</name>
    <name evidence="17" type="ORF">CF386_02835</name>
</gene>
<dbReference type="GO" id="GO:0009244">
    <property type="term" value="P:lipopolysaccharide core region biosynthetic process"/>
    <property type="evidence" value="ECO:0007669"/>
    <property type="project" value="UniProtKB-UniRule"/>
</dbReference>
<keyword evidence="11 15" id="KW-0448">Lipopolysaccharide biosynthesis</keyword>
<comment type="pathway">
    <text evidence="2 15">Bacterial outer membrane biogenesis; LPS core biosynthesis.</text>
</comment>
<keyword evidence="18" id="KW-1185">Reference proteome</keyword>
<keyword evidence="8 15" id="KW-0547">Nucleotide-binding</keyword>
<reference evidence="17 18" key="1">
    <citation type="journal article" date="2016" name="Int. J. Syst. Evol. Microbiol.">
        <title>Paraphotobacterium marinum gen. nov., sp. nov., a member of the family Vibrionaceae, isolated from surface seawater.</title>
        <authorList>
            <person name="Huang Z."/>
            <person name="Dong C."/>
            <person name="Shao Z."/>
        </authorList>
    </citation>
    <scope>NUCLEOTIDE SEQUENCE [LARGE SCALE GENOMIC DNA]</scope>
    <source>
        <strain evidence="17 18">NSCS20N07D</strain>
    </source>
</reference>
<sequence>MIIEKKQKNQFFIYNNEIVTDSYENIFNINLWEENVVGSAKGRGTTWFIQWKNLQIALKHYFRGGLWGKVVKDKYFYLGLNRTRSWKEFYLLEQLRTEGLPVPQAIAAKVKKKFFLYQTDIITERIENAESIISFLKKNNLQIEQFIEIGKIVKKMHRLNVCHTDLNANNILIDSSNKIWLIDFDKCSKREGDNWKKNNLNRLQRSFEKESYKYKLNLTSDYWDNILQGYRL</sequence>
<evidence type="ECO:0000259" key="16">
    <source>
        <dbReference type="PROSITE" id="PS50011"/>
    </source>
</evidence>
<proteinExistence type="inferred from homology"/>
<keyword evidence="10 15" id="KW-0067">ATP-binding</keyword>
<feature type="active site" evidence="15">
    <location>
        <position position="165"/>
    </location>
</feature>
<keyword evidence="7 15" id="KW-0808">Transferase</keyword>
<feature type="domain" description="Protein kinase" evidence="16">
    <location>
        <begin position="23"/>
        <end position="232"/>
    </location>
</feature>
<name>A0A220VCI8_9GAMM</name>
<evidence type="ECO:0000313" key="17">
    <source>
        <dbReference type="EMBL" id="ASK78055.1"/>
    </source>
</evidence>
<evidence type="ECO:0000256" key="7">
    <source>
        <dbReference type="ARBA" id="ARBA00022679"/>
    </source>
</evidence>
<dbReference type="EMBL" id="CP022355">
    <property type="protein sequence ID" value="ASK78055.1"/>
    <property type="molecule type" value="Genomic_DNA"/>
</dbReference>
<keyword evidence="6 15" id="KW-0997">Cell inner membrane</keyword>
<dbReference type="PROSITE" id="PS50011">
    <property type="entry name" value="PROTEIN_KINASE_DOM"/>
    <property type="match status" value="1"/>
</dbReference>
<dbReference type="Pfam" id="PF06293">
    <property type="entry name" value="Kdo"/>
    <property type="match status" value="1"/>
</dbReference>
<keyword evidence="12 15" id="KW-0472">Membrane</keyword>
<evidence type="ECO:0000256" key="3">
    <source>
        <dbReference type="ARBA" id="ARBA00010327"/>
    </source>
</evidence>
<dbReference type="OrthoDB" id="6854449at2"/>
<evidence type="ECO:0000256" key="11">
    <source>
        <dbReference type="ARBA" id="ARBA00022985"/>
    </source>
</evidence>
<dbReference type="RefSeq" id="WP_089072965.1">
    <property type="nucleotide sequence ID" value="NZ_CBCSAM010000009.1"/>
</dbReference>
<dbReference type="KEGG" id="pmai:CF386_02835"/>
<dbReference type="AlphaFoldDB" id="A0A220VCI8"/>
<comment type="catalytic activity">
    <reaction evidence="14 15">
        <text>an alpha-Kdo-(2-&gt;6)-lipid IVA + ATP = a 4-O-phospho-alpha-Kdo-(2-&gt;6)-lipid IVA + ADP + H(+)</text>
        <dbReference type="Rhea" id="RHEA:74271"/>
        <dbReference type="ChEBI" id="CHEBI:15378"/>
        <dbReference type="ChEBI" id="CHEBI:30616"/>
        <dbReference type="ChEBI" id="CHEBI:176428"/>
        <dbReference type="ChEBI" id="CHEBI:193140"/>
        <dbReference type="ChEBI" id="CHEBI:456216"/>
        <dbReference type="EC" id="2.7.1.166"/>
    </reaction>
</comment>
<dbReference type="InterPro" id="IPR000719">
    <property type="entry name" value="Prot_kinase_dom"/>
</dbReference>
<comment type="subcellular location">
    <subcellularLocation>
        <location evidence="1 15">Cell inner membrane</location>
        <topology evidence="1 15">Peripheral membrane protein</topology>
        <orientation evidence="1 15">Cytoplasmic side</orientation>
    </subcellularLocation>
</comment>
<dbReference type="UniPathway" id="UPA00958"/>
<dbReference type="InterPro" id="IPR011009">
    <property type="entry name" value="Kinase-like_dom_sf"/>
</dbReference>
<evidence type="ECO:0000256" key="8">
    <source>
        <dbReference type="ARBA" id="ARBA00022741"/>
    </source>
</evidence>
<dbReference type="GO" id="GO:0005524">
    <property type="term" value="F:ATP binding"/>
    <property type="evidence" value="ECO:0007669"/>
    <property type="project" value="UniProtKB-UniRule"/>
</dbReference>
<evidence type="ECO:0000256" key="12">
    <source>
        <dbReference type="ARBA" id="ARBA00023136"/>
    </source>
</evidence>
<comment type="similarity">
    <text evidence="3 15">Belongs to the protein kinase superfamily. KdkA/RfaP family.</text>
</comment>
<dbReference type="Proteomes" id="UP000242175">
    <property type="component" value="Chromosome large"/>
</dbReference>
<dbReference type="GO" id="GO:0005886">
    <property type="term" value="C:plasma membrane"/>
    <property type="evidence" value="ECO:0007669"/>
    <property type="project" value="UniProtKB-SubCell"/>
</dbReference>
<evidence type="ECO:0000256" key="13">
    <source>
        <dbReference type="ARBA" id="ARBA00029511"/>
    </source>
</evidence>
<evidence type="ECO:0000256" key="6">
    <source>
        <dbReference type="ARBA" id="ARBA00022519"/>
    </source>
</evidence>
<evidence type="ECO:0000256" key="14">
    <source>
        <dbReference type="ARBA" id="ARBA00034417"/>
    </source>
</evidence>
<dbReference type="Gene3D" id="1.10.510.10">
    <property type="entry name" value="Transferase(Phosphotransferase) domain 1"/>
    <property type="match status" value="1"/>
</dbReference>
<comment type="function">
    <text evidence="15">Catalyzes the ATP-dependent phosphorylation of the 3-deoxy-D-manno-octulosonic acid (Kdo) residue in Kdo-lipid IV(A) at the 4-OH position.</text>
</comment>
<dbReference type="EC" id="2.7.1.166" evidence="4 15"/>
<evidence type="ECO:0000256" key="5">
    <source>
        <dbReference type="ARBA" id="ARBA00022475"/>
    </source>
</evidence>
<protein>
    <recommendedName>
        <fullName evidence="13 15">3-deoxy-D-manno-octulosonic acid kinase</fullName>
        <shortName evidence="15">Kdo kinase</shortName>
        <ecNumber evidence="4 15">2.7.1.166</ecNumber>
    </recommendedName>
</protein>
<dbReference type="InterPro" id="IPR022826">
    <property type="entry name" value="KDO_kinase"/>
</dbReference>
<evidence type="ECO:0000256" key="1">
    <source>
        <dbReference type="ARBA" id="ARBA00004515"/>
    </source>
</evidence>
<dbReference type="HAMAP" id="MF_00521">
    <property type="entry name" value="KDO_kinase"/>
    <property type="match status" value="1"/>
</dbReference>
<keyword evidence="5 15" id="KW-1003">Cell membrane</keyword>
<accession>A0A220VCI8</accession>
<evidence type="ECO:0000256" key="15">
    <source>
        <dbReference type="HAMAP-Rule" id="MF_00521"/>
    </source>
</evidence>
<keyword evidence="9 15" id="KW-0418">Kinase</keyword>
<evidence type="ECO:0000256" key="9">
    <source>
        <dbReference type="ARBA" id="ARBA00022777"/>
    </source>
</evidence>
<dbReference type="NCBIfam" id="NF002475">
    <property type="entry name" value="PRK01723.1"/>
    <property type="match status" value="1"/>
</dbReference>
<dbReference type="SUPFAM" id="SSF56112">
    <property type="entry name" value="Protein kinase-like (PK-like)"/>
    <property type="match status" value="1"/>
</dbReference>
<organism evidence="17 18">
    <name type="scientific">Paraphotobacterium marinum</name>
    <dbReference type="NCBI Taxonomy" id="1755811"/>
    <lineage>
        <taxon>Bacteria</taxon>
        <taxon>Pseudomonadati</taxon>
        <taxon>Pseudomonadota</taxon>
        <taxon>Gammaproteobacteria</taxon>
        <taxon>Vibrionales</taxon>
        <taxon>Vibrionaceae</taxon>
        <taxon>Paraphotobacterium</taxon>
    </lineage>
</organism>
<evidence type="ECO:0000256" key="10">
    <source>
        <dbReference type="ARBA" id="ARBA00022840"/>
    </source>
</evidence>
<dbReference type="GO" id="GO:0004672">
    <property type="term" value="F:protein kinase activity"/>
    <property type="evidence" value="ECO:0007669"/>
    <property type="project" value="InterPro"/>
</dbReference>
<evidence type="ECO:0000256" key="4">
    <source>
        <dbReference type="ARBA" id="ARBA00011988"/>
    </source>
</evidence>
<evidence type="ECO:0000313" key="18">
    <source>
        <dbReference type="Proteomes" id="UP000242175"/>
    </source>
</evidence>